<name>A0A0D0DKB0_9AGAM</name>
<organism evidence="1 2">
    <name type="scientific">Paxillus rubicundulus Ve08.2h10</name>
    <dbReference type="NCBI Taxonomy" id="930991"/>
    <lineage>
        <taxon>Eukaryota</taxon>
        <taxon>Fungi</taxon>
        <taxon>Dikarya</taxon>
        <taxon>Basidiomycota</taxon>
        <taxon>Agaricomycotina</taxon>
        <taxon>Agaricomycetes</taxon>
        <taxon>Agaricomycetidae</taxon>
        <taxon>Boletales</taxon>
        <taxon>Paxilineae</taxon>
        <taxon>Paxillaceae</taxon>
        <taxon>Paxillus</taxon>
    </lineage>
</organism>
<evidence type="ECO:0000313" key="2">
    <source>
        <dbReference type="Proteomes" id="UP000054538"/>
    </source>
</evidence>
<reference evidence="2" key="2">
    <citation type="submission" date="2015-01" db="EMBL/GenBank/DDBJ databases">
        <title>Evolutionary Origins and Diversification of the Mycorrhizal Mutualists.</title>
        <authorList>
            <consortium name="DOE Joint Genome Institute"/>
            <consortium name="Mycorrhizal Genomics Consortium"/>
            <person name="Kohler A."/>
            <person name="Kuo A."/>
            <person name="Nagy L.G."/>
            <person name="Floudas D."/>
            <person name="Copeland A."/>
            <person name="Barry K.W."/>
            <person name="Cichocki N."/>
            <person name="Veneault-Fourrey C."/>
            <person name="LaButti K."/>
            <person name="Lindquist E.A."/>
            <person name="Lipzen A."/>
            <person name="Lundell T."/>
            <person name="Morin E."/>
            <person name="Murat C."/>
            <person name="Riley R."/>
            <person name="Ohm R."/>
            <person name="Sun H."/>
            <person name="Tunlid A."/>
            <person name="Henrissat B."/>
            <person name="Grigoriev I.V."/>
            <person name="Hibbett D.S."/>
            <person name="Martin F."/>
        </authorList>
    </citation>
    <scope>NUCLEOTIDE SEQUENCE [LARGE SCALE GENOMIC DNA]</scope>
    <source>
        <strain evidence="2">Ve08.2h10</strain>
    </source>
</reference>
<accession>A0A0D0DKB0</accession>
<dbReference type="Proteomes" id="UP000054538">
    <property type="component" value="Unassembled WGS sequence"/>
</dbReference>
<sequence>MIRNLMELESLKLSQKSSSMIKPSVDHITQRTWGVLSFLRRTSLSRLSLYGDSPECTPIELGSSILGKFGRDTYFCIVDFTQPNSCLFEITGCFKCFVDLLSVRGTRIAKL</sequence>
<dbReference type="HOGENOM" id="CLU_2159221_0_0_1"/>
<protein>
    <submittedName>
        <fullName evidence="1">Uncharacterized protein</fullName>
    </submittedName>
</protein>
<proteinExistence type="predicted"/>
<dbReference type="AlphaFoldDB" id="A0A0D0DKB0"/>
<reference evidence="1 2" key="1">
    <citation type="submission" date="2014-04" db="EMBL/GenBank/DDBJ databases">
        <authorList>
            <consortium name="DOE Joint Genome Institute"/>
            <person name="Kuo A."/>
            <person name="Kohler A."/>
            <person name="Jargeat P."/>
            <person name="Nagy L.G."/>
            <person name="Floudas D."/>
            <person name="Copeland A."/>
            <person name="Barry K.W."/>
            <person name="Cichocki N."/>
            <person name="Veneault-Fourrey C."/>
            <person name="LaButti K."/>
            <person name="Lindquist E.A."/>
            <person name="Lipzen A."/>
            <person name="Lundell T."/>
            <person name="Morin E."/>
            <person name="Murat C."/>
            <person name="Sun H."/>
            <person name="Tunlid A."/>
            <person name="Henrissat B."/>
            <person name="Grigoriev I.V."/>
            <person name="Hibbett D.S."/>
            <person name="Martin F."/>
            <person name="Nordberg H.P."/>
            <person name="Cantor M.N."/>
            <person name="Hua S.X."/>
        </authorList>
    </citation>
    <scope>NUCLEOTIDE SEQUENCE [LARGE SCALE GENOMIC DNA]</scope>
    <source>
        <strain evidence="1 2">Ve08.2h10</strain>
    </source>
</reference>
<dbReference type="InParanoid" id="A0A0D0DKB0"/>
<dbReference type="EMBL" id="KN825369">
    <property type="protein sequence ID" value="KIK91608.1"/>
    <property type="molecule type" value="Genomic_DNA"/>
</dbReference>
<gene>
    <name evidence="1" type="ORF">PAXRUDRAFT_621907</name>
</gene>
<keyword evidence="2" id="KW-1185">Reference proteome</keyword>
<evidence type="ECO:0000313" key="1">
    <source>
        <dbReference type="EMBL" id="KIK91608.1"/>
    </source>
</evidence>